<feature type="region of interest" description="Disordered" evidence="1">
    <location>
        <begin position="157"/>
        <end position="188"/>
    </location>
</feature>
<protein>
    <submittedName>
        <fullName evidence="3">Uncharacterized protein</fullName>
    </submittedName>
</protein>
<feature type="compositionally biased region" description="Basic and acidic residues" evidence="1">
    <location>
        <begin position="164"/>
        <end position="188"/>
    </location>
</feature>
<dbReference type="InterPro" id="IPR031959">
    <property type="entry name" value="DUF4779"/>
</dbReference>
<feature type="region of interest" description="Disordered" evidence="1">
    <location>
        <begin position="202"/>
        <end position="245"/>
    </location>
</feature>
<evidence type="ECO:0000313" key="4">
    <source>
        <dbReference type="Proteomes" id="UP000053825"/>
    </source>
</evidence>
<dbReference type="AlphaFoldDB" id="A0A0L7RF30"/>
<feature type="compositionally biased region" description="Basic and acidic residues" evidence="1">
    <location>
        <begin position="202"/>
        <end position="211"/>
    </location>
</feature>
<dbReference type="Pfam" id="PF16009">
    <property type="entry name" value="DUF4779"/>
    <property type="match status" value="1"/>
</dbReference>
<evidence type="ECO:0000256" key="1">
    <source>
        <dbReference type="SAM" id="MobiDB-lite"/>
    </source>
</evidence>
<feature type="compositionally biased region" description="Basic and acidic residues" evidence="1">
    <location>
        <begin position="93"/>
        <end position="126"/>
    </location>
</feature>
<feature type="region of interest" description="Disordered" evidence="1">
    <location>
        <begin position="39"/>
        <end position="136"/>
    </location>
</feature>
<name>A0A0L7RF30_9HYME</name>
<keyword evidence="4" id="KW-1185">Reference proteome</keyword>
<evidence type="ECO:0000313" key="3">
    <source>
        <dbReference type="EMBL" id="KOC69592.1"/>
    </source>
</evidence>
<feature type="compositionally biased region" description="Basic and acidic residues" evidence="1">
    <location>
        <begin position="51"/>
        <end position="77"/>
    </location>
</feature>
<feature type="signal peptide" evidence="2">
    <location>
        <begin position="1"/>
        <end position="25"/>
    </location>
</feature>
<proteinExistence type="predicted"/>
<keyword evidence="2" id="KW-0732">Signal</keyword>
<dbReference type="OrthoDB" id="8251545at2759"/>
<dbReference type="EMBL" id="KQ414606">
    <property type="protein sequence ID" value="KOC69592.1"/>
    <property type="molecule type" value="Genomic_DNA"/>
</dbReference>
<organism evidence="3 4">
    <name type="scientific">Habropoda laboriosa</name>
    <dbReference type="NCBI Taxonomy" id="597456"/>
    <lineage>
        <taxon>Eukaryota</taxon>
        <taxon>Metazoa</taxon>
        <taxon>Ecdysozoa</taxon>
        <taxon>Arthropoda</taxon>
        <taxon>Hexapoda</taxon>
        <taxon>Insecta</taxon>
        <taxon>Pterygota</taxon>
        <taxon>Neoptera</taxon>
        <taxon>Endopterygota</taxon>
        <taxon>Hymenoptera</taxon>
        <taxon>Apocrita</taxon>
        <taxon>Aculeata</taxon>
        <taxon>Apoidea</taxon>
        <taxon>Anthophila</taxon>
        <taxon>Apidae</taxon>
        <taxon>Habropoda</taxon>
    </lineage>
</organism>
<feature type="compositionally biased region" description="Basic and acidic residues" evidence="1">
    <location>
        <begin position="218"/>
        <end position="238"/>
    </location>
</feature>
<gene>
    <name evidence="3" type="ORF">WH47_05535</name>
</gene>
<evidence type="ECO:0000256" key="2">
    <source>
        <dbReference type="SAM" id="SignalP"/>
    </source>
</evidence>
<accession>A0A0L7RF30</accession>
<feature type="chain" id="PRO_5005575243" evidence="2">
    <location>
        <begin position="26"/>
        <end position="245"/>
    </location>
</feature>
<dbReference type="Proteomes" id="UP000053825">
    <property type="component" value="Unassembled WGS sequence"/>
</dbReference>
<reference evidence="3 4" key="1">
    <citation type="submission" date="2015-07" db="EMBL/GenBank/DDBJ databases">
        <title>The genome of Habropoda laboriosa.</title>
        <authorList>
            <person name="Pan H."/>
            <person name="Kapheim K."/>
        </authorList>
    </citation>
    <scope>NUCLEOTIDE SEQUENCE [LARGE SCALE GENOMIC DNA]</scope>
    <source>
        <strain evidence="3">0110345459</strain>
    </source>
</reference>
<sequence length="245" mass="27873">MFAVRGAPFLLILLAILAPARFASGINHGNLELAATSGSHRYEEGGGSDRYASHEDKAGNRADKGYSGHHGVEEANRGHRSSNQDYGYYNEDGGAKSDHLRNDGYYDEHHEGETSEKGEGFQEKGHYGKGHSTHGHHEVKNLDEFEKHKEFHDEDYDSAFDEQNGGHHYDREQDKGGHYRGGYRDYGEQEADYGKKDYYLKGHYDRDHTGQDSDDAREDYYRNDYRHGKKGSHGDGKKWGYRKGH</sequence>